<dbReference type="PANTHER" id="PTHR30502:SF0">
    <property type="entry name" value="PHOSPHOENOLPYRUVATE CARBOXYLASE FAMILY PROTEIN"/>
    <property type="match status" value="1"/>
</dbReference>
<dbReference type="InterPro" id="IPR040442">
    <property type="entry name" value="Pyrv_kinase-like_dom_sf"/>
</dbReference>
<dbReference type="GO" id="GO:0016832">
    <property type="term" value="F:aldehyde-lyase activity"/>
    <property type="evidence" value="ECO:0007669"/>
    <property type="project" value="TreeGrafter"/>
</dbReference>
<dbReference type="OrthoDB" id="86160at2"/>
<dbReference type="AlphaFoldDB" id="A0A4R5A5U1"/>
<protein>
    <recommendedName>
        <fullName evidence="4">HpcH/HpaI aldolase/citrate lyase domain-containing protein</fullName>
    </recommendedName>
</protein>
<gene>
    <name evidence="5" type="ORF">E1262_26665</name>
</gene>
<sequence length="264" mass="27504">MIGVSMRVNTMKAKVLRGEMVFGLAMDSADPIMVEYAAMAGLDFVRIDCEHGPATLGDLEHLARAAEAADVTPTARLAANRPDVVTQVLNRGFAGLTFPHIATAEDAAAAVRSAKFAPDGDRAITSPAGRGMHARWSLGVPAEDAFAFANRETLVTCLIEDPAGVENVEAIAAVPGVDLITFGAGDLSATAGHIGDFNHPDVRALIRDGIRRARAAGKPVGISVGSKSMERAEEFIAAGVTVVQLLPAPLLVDAVARMRDALTG</sequence>
<keyword evidence="2" id="KW-0479">Metal-binding</keyword>
<evidence type="ECO:0000256" key="3">
    <source>
        <dbReference type="ARBA" id="ARBA00023239"/>
    </source>
</evidence>
<name>A0A4R5A5U1_9ACTN</name>
<organism evidence="5 6">
    <name type="scientific">Jiangella aurantiaca</name>
    <dbReference type="NCBI Taxonomy" id="2530373"/>
    <lineage>
        <taxon>Bacteria</taxon>
        <taxon>Bacillati</taxon>
        <taxon>Actinomycetota</taxon>
        <taxon>Actinomycetes</taxon>
        <taxon>Jiangellales</taxon>
        <taxon>Jiangellaceae</taxon>
        <taxon>Jiangella</taxon>
    </lineage>
</organism>
<keyword evidence="3" id="KW-0456">Lyase</keyword>
<comment type="similarity">
    <text evidence="1">Belongs to the HpcH/HpaI aldolase family.</text>
</comment>
<feature type="domain" description="HpcH/HpaI aldolase/citrate lyase" evidence="4">
    <location>
        <begin position="26"/>
        <end position="245"/>
    </location>
</feature>
<dbReference type="Gene3D" id="3.20.20.60">
    <property type="entry name" value="Phosphoenolpyruvate-binding domains"/>
    <property type="match status" value="1"/>
</dbReference>
<dbReference type="Proteomes" id="UP000295217">
    <property type="component" value="Unassembled WGS sequence"/>
</dbReference>
<dbReference type="InterPro" id="IPR050251">
    <property type="entry name" value="HpcH-HpaI_aldolase"/>
</dbReference>
<evidence type="ECO:0000256" key="2">
    <source>
        <dbReference type="ARBA" id="ARBA00022723"/>
    </source>
</evidence>
<evidence type="ECO:0000259" key="4">
    <source>
        <dbReference type="Pfam" id="PF03328"/>
    </source>
</evidence>
<dbReference type="GO" id="GO:0046872">
    <property type="term" value="F:metal ion binding"/>
    <property type="evidence" value="ECO:0007669"/>
    <property type="project" value="UniProtKB-KW"/>
</dbReference>
<dbReference type="SUPFAM" id="SSF51621">
    <property type="entry name" value="Phosphoenolpyruvate/pyruvate domain"/>
    <property type="match status" value="1"/>
</dbReference>
<evidence type="ECO:0000256" key="1">
    <source>
        <dbReference type="ARBA" id="ARBA00005568"/>
    </source>
</evidence>
<comment type="caution">
    <text evidence="5">The sequence shown here is derived from an EMBL/GenBank/DDBJ whole genome shotgun (WGS) entry which is preliminary data.</text>
</comment>
<dbReference type="Pfam" id="PF03328">
    <property type="entry name" value="HpcH_HpaI"/>
    <property type="match status" value="1"/>
</dbReference>
<dbReference type="GO" id="GO:0005737">
    <property type="term" value="C:cytoplasm"/>
    <property type="evidence" value="ECO:0007669"/>
    <property type="project" value="TreeGrafter"/>
</dbReference>
<proteinExistence type="inferred from homology"/>
<reference evidence="5 6" key="1">
    <citation type="submission" date="2019-02" db="EMBL/GenBank/DDBJ databases">
        <title>Draft genome sequences of novel Actinobacteria.</title>
        <authorList>
            <person name="Sahin N."/>
            <person name="Ay H."/>
            <person name="Saygin H."/>
        </authorList>
    </citation>
    <scope>NUCLEOTIDE SEQUENCE [LARGE SCALE GENOMIC DNA]</scope>
    <source>
        <strain evidence="5 6">8K307</strain>
    </source>
</reference>
<dbReference type="InterPro" id="IPR015813">
    <property type="entry name" value="Pyrv/PenolPyrv_kinase-like_dom"/>
</dbReference>
<dbReference type="EMBL" id="SMLB01000059">
    <property type="protein sequence ID" value="TDD64942.1"/>
    <property type="molecule type" value="Genomic_DNA"/>
</dbReference>
<accession>A0A4R5A5U1</accession>
<dbReference type="InterPro" id="IPR005000">
    <property type="entry name" value="Aldolase/citrate-lyase_domain"/>
</dbReference>
<dbReference type="PANTHER" id="PTHR30502">
    <property type="entry name" value="2-KETO-3-DEOXY-L-RHAMNONATE ALDOLASE"/>
    <property type="match status" value="1"/>
</dbReference>
<evidence type="ECO:0000313" key="5">
    <source>
        <dbReference type="EMBL" id="TDD64942.1"/>
    </source>
</evidence>
<keyword evidence="6" id="KW-1185">Reference proteome</keyword>
<evidence type="ECO:0000313" key="6">
    <source>
        <dbReference type="Proteomes" id="UP000295217"/>
    </source>
</evidence>